<evidence type="ECO:0000259" key="2">
    <source>
        <dbReference type="PROSITE" id="PS50113"/>
    </source>
</evidence>
<protein>
    <recommendedName>
        <fullName evidence="5">Histidine kinase</fullName>
    </recommendedName>
</protein>
<organism evidence="3 4">
    <name type="scientific">Methanospirillum lacunae</name>
    <dbReference type="NCBI Taxonomy" id="668570"/>
    <lineage>
        <taxon>Archaea</taxon>
        <taxon>Methanobacteriati</taxon>
        <taxon>Methanobacteriota</taxon>
        <taxon>Stenosarchaea group</taxon>
        <taxon>Methanomicrobia</taxon>
        <taxon>Methanomicrobiales</taxon>
        <taxon>Methanospirillaceae</taxon>
        <taxon>Methanospirillum</taxon>
    </lineage>
</organism>
<dbReference type="PANTHER" id="PTHR44757">
    <property type="entry name" value="DIGUANYLATE CYCLASE DGCP"/>
    <property type="match status" value="1"/>
</dbReference>
<evidence type="ECO:0000313" key="3">
    <source>
        <dbReference type="EMBL" id="PWR71616.1"/>
    </source>
</evidence>
<dbReference type="InterPro" id="IPR013767">
    <property type="entry name" value="PAS_fold"/>
</dbReference>
<dbReference type="InterPro" id="IPR035965">
    <property type="entry name" value="PAS-like_dom_sf"/>
</dbReference>
<evidence type="ECO:0000259" key="1">
    <source>
        <dbReference type="PROSITE" id="PS50112"/>
    </source>
</evidence>
<dbReference type="InterPro" id="IPR036388">
    <property type="entry name" value="WH-like_DNA-bd_sf"/>
</dbReference>
<feature type="domain" description="PAS" evidence="1">
    <location>
        <begin position="564"/>
        <end position="608"/>
    </location>
</feature>
<dbReference type="SMART" id="SM00086">
    <property type="entry name" value="PAC"/>
    <property type="match status" value="2"/>
</dbReference>
<dbReference type="Pfam" id="PF13426">
    <property type="entry name" value="PAS_9"/>
    <property type="match status" value="3"/>
</dbReference>
<dbReference type="Pfam" id="PF00989">
    <property type="entry name" value="PAS"/>
    <property type="match status" value="1"/>
</dbReference>
<dbReference type="CDD" id="cd00130">
    <property type="entry name" value="PAS"/>
    <property type="match status" value="5"/>
</dbReference>
<dbReference type="Gene3D" id="3.30.450.20">
    <property type="entry name" value="PAS domain"/>
    <property type="match status" value="5"/>
</dbReference>
<dbReference type="InterPro" id="IPR052155">
    <property type="entry name" value="Biofilm_reg_signaling"/>
</dbReference>
<dbReference type="SUPFAM" id="SSF46785">
    <property type="entry name" value="Winged helix' DNA-binding domain"/>
    <property type="match status" value="1"/>
</dbReference>
<dbReference type="RefSeq" id="WP_109969235.1">
    <property type="nucleotide sequence ID" value="NZ_CP176093.1"/>
</dbReference>
<dbReference type="SUPFAM" id="SSF55785">
    <property type="entry name" value="PYP-like sensor domain (PAS domain)"/>
    <property type="match status" value="5"/>
</dbReference>
<comment type="caution">
    <text evidence="3">The sequence shown here is derived from an EMBL/GenBank/DDBJ whole genome shotgun (WGS) entry which is preliminary data.</text>
</comment>
<sequence>MPAERDNLNKIRSLLKFHPRGLTISDISQRLKMNRNSVAKYLEILEISGCVEMRQMGAAKVFYISQRIPLAAILGFTKEGIVVINQEGRINQVNERFCQMFDLRQEEILSAPITVLPQNLLSVLTSQRLMEGLGEKAEQTRILKMEEYDWIQYYKVRILNTIFDTGEHGQTVIIEDITLEKEMEERLRLNEARYRGIVEDQLEMICRYTPDGKITFANDAFCRNLNITPEEVVNHSILSYHPAESISRLKAGMEACTPHSPVWDLEMEVTLPGDKRCWQHWIYRGIFDEQDMVLEYQGVGRDITDRKRAEIELLIKSFAIESSIIPIGLATLDGMVTYVNPAFLQMWGYKHLSDVLGLPLEHFAHGNVDSLRKIFEIKQAVSREGGFSGELTGTRKSGEKFNLLLNVSVVKDTEGSPLCLIGYFNDISLLVRMNREVQMKETAISHSYEGVAIICPDGRISYSNPAFTRIFQRIPEHDLYGKQIDLVYSSYPQLEGKRDEISDSLARKGSWISIVSDITEDGKTSIIQIHLSRTNDLGGNQLCTIFSALDITEQRMIEESLSMMYHHLEEAIEHVGDPTFILDNHRRVVAWNNAMASLTGYSRDEVIGTAGYRDACKRFEPGIPLLADLVDLSVRDLIRNYPSVSRFGSGLFTEAFLPSLQSGKGAVIWAKASPILNTTGQTIGVIQTMKDMTNWKRVTEHGVTREIS</sequence>
<dbReference type="InterPro" id="IPR001610">
    <property type="entry name" value="PAC"/>
</dbReference>
<feature type="domain" description="PAC" evidence="2">
    <location>
        <begin position="263"/>
        <end position="315"/>
    </location>
</feature>
<dbReference type="PROSITE" id="PS50112">
    <property type="entry name" value="PAS"/>
    <property type="match status" value="2"/>
</dbReference>
<dbReference type="EMBL" id="QGMY01000008">
    <property type="protein sequence ID" value="PWR71616.1"/>
    <property type="molecule type" value="Genomic_DNA"/>
</dbReference>
<dbReference type="AlphaFoldDB" id="A0A2V2N1Q0"/>
<dbReference type="NCBIfam" id="TIGR00229">
    <property type="entry name" value="sensory_box"/>
    <property type="match status" value="5"/>
</dbReference>
<keyword evidence="4" id="KW-1185">Reference proteome</keyword>
<dbReference type="Proteomes" id="UP000245657">
    <property type="component" value="Unassembled WGS sequence"/>
</dbReference>
<dbReference type="Gene3D" id="1.10.10.10">
    <property type="entry name" value="Winged helix-like DNA-binding domain superfamily/Winged helix DNA-binding domain"/>
    <property type="match status" value="1"/>
</dbReference>
<dbReference type="OrthoDB" id="8127at2157"/>
<evidence type="ECO:0008006" key="5">
    <source>
        <dbReference type="Google" id="ProtNLM"/>
    </source>
</evidence>
<dbReference type="GO" id="GO:0006355">
    <property type="term" value="P:regulation of DNA-templated transcription"/>
    <property type="evidence" value="ECO:0007669"/>
    <property type="project" value="InterPro"/>
</dbReference>
<dbReference type="InterPro" id="IPR000700">
    <property type="entry name" value="PAS-assoc_C"/>
</dbReference>
<evidence type="ECO:0000313" key="4">
    <source>
        <dbReference type="Proteomes" id="UP000245657"/>
    </source>
</evidence>
<proteinExistence type="predicted"/>
<gene>
    <name evidence="3" type="ORF">DK846_12235</name>
</gene>
<accession>A0A2V2N1Q0</accession>
<dbReference type="Pfam" id="PF08448">
    <property type="entry name" value="PAS_4"/>
    <property type="match status" value="1"/>
</dbReference>
<dbReference type="InterPro" id="IPR013656">
    <property type="entry name" value="PAS_4"/>
</dbReference>
<dbReference type="PANTHER" id="PTHR44757:SF2">
    <property type="entry name" value="BIOFILM ARCHITECTURE MAINTENANCE PROTEIN MBAA"/>
    <property type="match status" value="1"/>
</dbReference>
<feature type="domain" description="PAS" evidence="1">
    <location>
        <begin position="190"/>
        <end position="238"/>
    </location>
</feature>
<dbReference type="SMART" id="SM00091">
    <property type="entry name" value="PAS"/>
    <property type="match status" value="5"/>
</dbReference>
<dbReference type="GeneID" id="97550226"/>
<name>A0A2V2N1Q0_9EURY</name>
<dbReference type="PROSITE" id="PS50113">
    <property type="entry name" value="PAC"/>
    <property type="match status" value="2"/>
</dbReference>
<dbReference type="InterPro" id="IPR036390">
    <property type="entry name" value="WH_DNA-bd_sf"/>
</dbReference>
<feature type="domain" description="PAC" evidence="2">
    <location>
        <begin position="387"/>
        <end position="439"/>
    </location>
</feature>
<reference evidence="3 4" key="1">
    <citation type="submission" date="2018-05" db="EMBL/GenBank/DDBJ databases">
        <title>Draft genome of Methanospirillum lacunae Ki8-1.</title>
        <authorList>
            <person name="Dueholm M.S."/>
            <person name="Nielsen P.H."/>
            <person name="Bakmann L.F."/>
            <person name="Otzen D.E."/>
        </authorList>
    </citation>
    <scope>NUCLEOTIDE SEQUENCE [LARGE SCALE GENOMIC DNA]</scope>
    <source>
        <strain evidence="3 4">Ki8-1</strain>
    </source>
</reference>
<dbReference type="InterPro" id="IPR000014">
    <property type="entry name" value="PAS"/>
</dbReference>